<comment type="caution">
    <text evidence="1">The sequence shown here is derived from an EMBL/GenBank/DDBJ whole genome shotgun (WGS) entry which is preliminary data.</text>
</comment>
<sequence length="92" mass="9790">MSFAIHMLENPSGTEIDEMVKLCLRAYNQEEISVKTLAGGDVGLLNDFFCASLRAGALGGKICVATEAGNDGNVIRGMALWWPPGAEPFSQS</sequence>
<reference evidence="1" key="1">
    <citation type="submission" date="2023-03" db="EMBL/GenBank/DDBJ databases">
        <title>Massive genome expansion in bonnet fungi (Mycena s.s.) driven by repeated elements and novel gene families across ecological guilds.</title>
        <authorList>
            <consortium name="Lawrence Berkeley National Laboratory"/>
            <person name="Harder C.B."/>
            <person name="Miyauchi S."/>
            <person name="Viragh M."/>
            <person name="Kuo A."/>
            <person name="Thoen E."/>
            <person name="Andreopoulos B."/>
            <person name="Lu D."/>
            <person name="Skrede I."/>
            <person name="Drula E."/>
            <person name="Henrissat B."/>
            <person name="Morin E."/>
            <person name="Kohler A."/>
            <person name="Barry K."/>
            <person name="LaButti K."/>
            <person name="Morin E."/>
            <person name="Salamov A."/>
            <person name="Lipzen A."/>
            <person name="Mereny Z."/>
            <person name="Hegedus B."/>
            <person name="Baldrian P."/>
            <person name="Stursova M."/>
            <person name="Weitz H."/>
            <person name="Taylor A."/>
            <person name="Grigoriev I.V."/>
            <person name="Nagy L.G."/>
            <person name="Martin F."/>
            <person name="Kauserud H."/>
        </authorList>
    </citation>
    <scope>NUCLEOTIDE SEQUENCE</scope>
    <source>
        <strain evidence="1">9284</strain>
    </source>
</reference>
<keyword evidence="2" id="KW-1185">Reference proteome</keyword>
<gene>
    <name evidence="1" type="ORF">FB45DRAFT_1027760</name>
</gene>
<accession>A0AAD7BTM2</accession>
<dbReference type="AlphaFoldDB" id="A0AAD7BTM2"/>
<evidence type="ECO:0000313" key="2">
    <source>
        <dbReference type="Proteomes" id="UP001221142"/>
    </source>
</evidence>
<dbReference type="Proteomes" id="UP001221142">
    <property type="component" value="Unassembled WGS sequence"/>
</dbReference>
<organism evidence="1 2">
    <name type="scientific">Roridomyces roridus</name>
    <dbReference type="NCBI Taxonomy" id="1738132"/>
    <lineage>
        <taxon>Eukaryota</taxon>
        <taxon>Fungi</taxon>
        <taxon>Dikarya</taxon>
        <taxon>Basidiomycota</taxon>
        <taxon>Agaricomycotina</taxon>
        <taxon>Agaricomycetes</taxon>
        <taxon>Agaricomycetidae</taxon>
        <taxon>Agaricales</taxon>
        <taxon>Marasmiineae</taxon>
        <taxon>Mycenaceae</taxon>
        <taxon>Roridomyces</taxon>
    </lineage>
</organism>
<evidence type="ECO:0000313" key="1">
    <source>
        <dbReference type="EMBL" id="KAJ7630548.1"/>
    </source>
</evidence>
<protein>
    <submittedName>
        <fullName evidence="1">Uncharacterized protein</fullName>
    </submittedName>
</protein>
<dbReference type="EMBL" id="JARKIF010000009">
    <property type="protein sequence ID" value="KAJ7630548.1"/>
    <property type="molecule type" value="Genomic_DNA"/>
</dbReference>
<proteinExistence type="predicted"/>
<name>A0AAD7BTM2_9AGAR</name>